<name>A0ACB8BHJ8_9AGAM</name>
<protein>
    <submittedName>
        <fullName evidence="1">DDE-domain-containing protein</fullName>
    </submittedName>
</protein>
<proteinExistence type="predicted"/>
<evidence type="ECO:0000313" key="2">
    <source>
        <dbReference type="Proteomes" id="UP000790709"/>
    </source>
</evidence>
<sequence length="416" mass="48567">MPAIARKPRPKPAPYNRKPKNKSKNMPATSMKPKQTKRHENLTFHDWLTVFAYIDSHPDVSQGDIAEHFRTRAEGALLFMQSTLSRKLKQRAEVEAHAHDNPNALSAKRPRIVTRADVEKSLILWVRHMEEKGETVNGPMLREKRTRFEDELQVPEEQRVRSEGWVASFCKAYKIKEYRRHGEAGSVDLEAVKIERLRVQKVLAKYRPKDRFNFDETSLFAFAPPDRGLATRQMSGKKKDKFRITLAFACNADGTEKLPVFYIGKSKNPRCFRKVTPQARGFYYRNNKKAWMTSEFFEEYIKMLDIMMRRQNRHICLLVDNFSGHNTSYEPRNIDLEFFEPNLTSFVQPLDAGIIRCVKAHYRRSFCRRAIDLDEAGERDIYKINLLEAMLMAKDAWDSVEPSTIKHCWDHAGIQP</sequence>
<dbReference type="Proteomes" id="UP000790709">
    <property type="component" value="Unassembled WGS sequence"/>
</dbReference>
<evidence type="ECO:0000313" key="1">
    <source>
        <dbReference type="EMBL" id="KAH7925285.1"/>
    </source>
</evidence>
<accession>A0ACB8BHJ8</accession>
<dbReference type="EMBL" id="MU266405">
    <property type="protein sequence ID" value="KAH7925285.1"/>
    <property type="molecule type" value="Genomic_DNA"/>
</dbReference>
<organism evidence="1 2">
    <name type="scientific">Leucogyrophana mollusca</name>
    <dbReference type="NCBI Taxonomy" id="85980"/>
    <lineage>
        <taxon>Eukaryota</taxon>
        <taxon>Fungi</taxon>
        <taxon>Dikarya</taxon>
        <taxon>Basidiomycota</taxon>
        <taxon>Agaricomycotina</taxon>
        <taxon>Agaricomycetes</taxon>
        <taxon>Agaricomycetidae</taxon>
        <taxon>Boletales</taxon>
        <taxon>Boletales incertae sedis</taxon>
        <taxon>Leucogyrophana</taxon>
    </lineage>
</organism>
<gene>
    <name evidence="1" type="ORF">BV22DRAFT_1011556</name>
</gene>
<keyword evidence="2" id="KW-1185">Reference proteome</keyword>
<reference evidence="1" key="1">
    <citation type="journal article" date="2021" name="New Phytol.">
        <title>Evolutionary innovations through gain and loss of genes in the ectomycorrhizal Boletales.</title>
        <authorList>
            <person name="Wu G."/>
            <person name="Miyauchi S."/>
            <person name="Morin E."/>
            <person name="Kuo A."/>
            <person name="Drula E."/>
            <person name="Varga T."/>
            <person name="Kohler A."/>
            <person name="Feng B."/>
            <person name="Cao Y."/>
            <person name="Lipzen A."/>
            <person name="Daum C."/>
            <person name="Hundley H."/>
            <person name="Pangilinan J."/>
            <person name="Johnson J."/>
            <person name="Barry K."/>
            <person name="LaButti K."/>
            <person name="Ng V."/>
            <person name="Ahrendt S."/>
            <person name="Min B."/>
            <person name="Choi I.G."/>
            <person name="Park H."/>
            <person name="Plett J.M."/>
            <person name="Magnuson J."/>
            <person name="Spatafora J.W."/>
            <person name="Nagy L.G."/>
            <person name="Henrissat B."/>
            <person name="Grigoriev I.V."/>
            <person name="Yang Z.L."/>
            <person name="Xu J."/>
            <person name="Martin F.M."/>
        </authorList>
    </citation>
    <scope>NUCLEOTIDE SEQUENCE</scope>
    <source>
        <strain evidence="1">KUC20120723A-06</strain>
    </source>
</reference>
<comment type="caution">
    <text evidence="1">The sequence shown here is derived from an EMBL/GenBank/DDBJ whole genome shotgun (WGS) entry which is preliminary data.</text>
</comment>